<organism evidence="2 3">
    <name type="scientific">Xenoophorus captivus</name>
    <dbReference type="NCBI Taxonomy" id="1517983"/>
    <lineage>
        <taxon>Eukaryota</taxon>
        <taxon>Metazoa</taxon>
        <taxon>Chordata</taxon>
        <taxon>Craniata</taxon>
        <taxon>Vertebrata</taxon>
        <taxon>Euteleostomi</taxon>
        <taxon>Actinopterygii</taxon>
        <taxon>Neopterygii</taxon>
        <taxon>Teleostei</taxon>
        <taxon>Neoteleostei</taxon>
        <taxon>Acanthomorphata</taxon>
        <taxon>Ovalentaria</taxon>
        <taxon>Atherinomorphae</taxon>
        <taxon>Cyprinodontiformes</taxon>
        <taxon>Goodeidae</taxon>
        <taxon>Xenoophorus</taxon>
    </lineage>
</organism>
<protein>
    <submittedName>
        <fullName evidence="2">Uncharacterized protein</fullName>
    </submittedName>
</protein>
<keyword evidence="1" id="KW-1133">Transmembrane helix</keyword>
<evidence type="ECO:0000256" key="1">
    <source>
        <dbReference type="SAM" id="Phobius"/>
    </source>
</evidence>
<gene>
    <name evidence="2" type="ORF">XENOCAPTIV_007963</name>
</gene>
<comment type="caution">
    <text evidence="2">The sequence shown here is derived from an EMBL/GenBank/DDBJ whole genome shotgun (WGS) entry which is preliminary data.</text>
</comment>
<dbReference type="Proteomes" id="UP001434883">
    <property type="component" value="Unassembled WGS sequence"/>
</dbReference>
<accession>A0ABV0SGB7</accession>
<dbReference type="EMBL" id="JAHRIN010077542">
    <property type="protein sequence ID" value="MEQ2218773.1"/>
    <property type="molecule type" value="Genomic_DNA"/>
</dbReference>
<evidence type="ECO:0000313" key="2">
    <source>
        <dbReference type="EMBL" id="MEQ2218773.1"/>
    </source>
</evidence>
<keyword evidence="1" id="KW-0812">Transmembrane</keyword>
<sequence>MLSDRCSPAVGGIMVEVYVGTLHAADLEQFLQRSVRTHRYRRHHHPVRIVIGVSLACALSYFITTNQYEMV</sequence>
<keyword evidence="1" id="KW-0472">Membrane</keyword>
<evidence type="ECO:0000313" key="3">
    <source>
        <dbReference type="Proteomes" id="UP001434883"/>
    </source>
</evidence>
<name>A0ABV0SGB7_9TELE</name>
<keyword evidence="3" id="KW-1185">Reference proteome</keyword>
<proteinExistence type="predicted"/>
<reference evidence="2 3" key="1">
    <citation type="submission" date="2021-06" db="EMBL/GenBank/DDBJ databases">
        <authorList>
            <person name="Palmer J.M."/>
        </authorList>
    </citation>
    <scope>NUCLEOTIDE SEQUENCE [LARGE SCALE GENOMIC DNA]</scope>
    <source>
        <strain evidence="2 3">XC_2019</strain>
        <tissue evidence="2">Muscle</tissue>
    </source>
</reference>
<feature type="transmembrane region" description="Helical" evidence="1">
    <location>
        <begin position="46"/>
        <end position="64"/>
    </location>
</feature>